<dbReference type="EC" id="2.4.1.186" evidence="10"/>
<keyword evidence="7" id="KW-0325">Glycoprotein</keyword>
<dbReference type="KEGG" id="uvi:66064422"/>
<evidence type="ECO:0000256" key="10">
    <source>
        <dbReference type="ARBA" id="ARBA00038934"/>
    </source>
</evidence>
<keyword evidence="3" id="KW-0963">Cytoplasm</keyword>
<accession>A0A8E5HQ99</accession>
<dbReference type="FunFam" id="3.90.550.10:FF:000092">
    <property type="entry name" value="Glycogenin 2"/>
    <property type="match status" value="1"/>
</dbReference>
<keyword evidence="8" id="KW-0464">Manganese</keyword>
<sequence length="687" mass="75420">MMLTMRPVPGEELYATLLLSDSYLPGALVLAHSLRDAGTAKRIAVLVTLDSVSADAVSRLKTVFDYVLPVTPIRTRYPGNLYMMNRPDLNSTFTKINLWKQTQCSKIVYIDADVVAYRAPDELFDLPQPFSAAPDIGWPDIYNTGVMVLTPNMGDYYAMLAMAERGISFDGADQGLINMHFKQSVNRLSFTYNVTPSGQYQYLPAYRHFQSSISMVHFIGVDKPWFAGRHASCGNAGLRDMVGHWWAVHDRHYRADESTTLDQSSQGQKWQRAAALGDAVQHHGSGVPLPDSTNVGHQPPLERQAKVITDSSNPHPPPTLYEPATAQNLDQPPCVMVNNWDAQRQSPPVGSKPEAVDFPSVHYDMSRDTTPFVPPIRYPSPPQNMWFEVPKEPPGAWTDGPRRIFPWEDKQPKPARSFISRLSHERPEPSPELEPEDDGHLSSLMVPPRNNSLSDPEHEPSDARAGNNVPEFDAGTPSAGPDSPWTSFSRNNAWDEIPEIGRYVEGLQRHHHARSRAVAAVRSTLPGPPMGRPEGLRMPRALRVTDFPTGAERPSLPVTPAPIKRPSRWGGDGNNVGGNAEAQVFPAAQGVPAQSEWDPAVQLQKLAEQQSEALLRKLGGGPVVPGARTEYQTPSTPSTPPLLLDSVPRQASPGIVVGSQAMNHGPNCLPDQQVAPEAELAESTLTS</sequence>
<feature type="compositionally biased region" description="Low complexity" evidence="14">
    <location>
        <begin position="633"/>
        <end position="648"/>
    </location>
</feature>
<evidence type="ECO:0000313" key="16">
    <source>
        <dbReference type="Proteomes" id="UP000027002"/>
    </source>
</evidence>
<dbReference type="InterPro" id="IPR002495">
    <property type="entry name" value="Glyco_trans_8"/>
</dbReference>
<proteinExistence type="inferred from homology"/>
<keyword evidence="4" id="KW-0808">Transferase</keyword>
<dbReference type="GeneID" id="66064422"/>
<dbReference type="GO" id="GO:0005737">
    <property type="term" value="C:cytoplasm"/>
    <property type="evidence" value="ECO:0007669"/>
    <property type="project" value="UniProtKB-SubCell"/>
</dbReference>
<evidence type="ECO:0000256" key="9">
    <source>
        <dbReference type="ARBA" id="ARBA00038162"/>
    </source>
</evidence>
<name>A0A8E5HQ99_USTVR</name>
<keyword evidence="6" id="KW-0320">Glycogen biosynthesis</keyword>
<protein>
    <recommendedName>
        <fullName evidence="10">glycogenin glucosyltransferase</fullName>
        <ecNumber evidence="10">2.4.1.186</ecNumber>
    </recommendedName>
</protein>
<comment type="catalytic activity">
    <reaction evidence="11">
        <text>[1,4-alpha-D-glucosyl](n)-L-tyrosyl-[glycogenin] + UDP-alpha-D-glucose = [1,4-alpha-D-glucosyl](n+1)-L-tyrosyl-[glycogenin] + UDP + H(+)</text>
        <dbReference type="Rhea" id="RHEA:56560"/>
        <dbReference type="Rhea" id="RHEA-COMP:14606"/>
        <dbReference type="Rhea" id="RHEA-COMP:14607"/>
        <dbReference type="ChEBI" id="CHEBI:15378"/>
        <dbReference type="ChEBI" id="CHEBI:58223"/>
        <dbReference type="ChEBI" id="CHEBI:58885"/>
        <dbReference type="ChEBI" id="CHEBI:140574"/>
        <dbReference type="EC" id="2.4.1.186"/>
    </reaction>
</comment>
<dbReference type="GO" id="GO:0005978">
    <property type="term" value="P:glycogen biosynthetic process"/>
    <property type="evidence" value="ECO:0007669"/>
    <property type="project" value="UniProtKB-KW"/>
</dbReference>
<evidence type="ECO:0000256" key="4">
    <source>
        <dbReference type="ARBA" id="ARBA00022679"/>
    </source>
</evidence>
<comment type="similarity">
    <text evidence="9">Belongs to the glycosyltransferase 8 family. Glycogenin subfamily.</text>
</comment>
<dbReference type="CDD" id="cd02537">
    <property type="entry name" value="GT8_Glycogenin"/>
    <property type="match status" value="1"/>
</dbReference>
<evidence type="ECO:0000313" key="15">
    <source>
        <dbReference type="EMBL" id="QUC19403.1"/>
    </source>
</evidence>
<evidence type="ECO:0000256" key="14">
    <source>
        <dbReference type="SAM" id="MobiDB-lite"/>
    </source>
</evidence>
<feature type="region of interest" description="Disordered" evidence="14">
    <location>
        <begin position="421"/>
        <end position="490"/>
    </location>
</feature>
<comment type="catalytic activity">
    <reaction evidence="12">
        <text>L-tyrosyl-[glycogenin] + UDP-alpha-D-glucose = alpha-D-glucosyl-L-tyrosyl-[glycogenin] + UDP + H(+)</text>
        <dbReference type="Rhea" id="RHEA:23360"/>
        <dbReference type="Rhea" id="RHEA-COMP:14604"/>
        <dbReference type="Rhea" id="RHEA-COMP:14605"/>
        <dbReference type="ChEBI" id="CHEBI:15378"/>
        <dbReference type="ChEBI" id="CHEBI:46858"/>
        <dbReference type="ChEBI" id="CHEBI:58223"/>
        <dbReference type="ChEBI" id="CHEBI:58885"/>
        <dbReference type="ChEBI" id="CHEBI:140573"/>
        <dbReference type="EC" id="2.4.1.186"/>
    </reaction>
</comment>
<dbReference type="AlphaFoldDB" id="A0A8E5HQ99"/>
<evidence type="ECO:0000256" key="2">
    <source>
        <dbReference type="ARBA" id="ARBA00004496"/>
    </source>
</evidence>
<dbReference type="SUPFAM" id="SSF53448">
    <property type="entry name" value="Nucleotide-diphospho-sugar transferases"/>
    <property type="match status" value="1"/>
</dbReference>
<organism evidence="15 16">
    <name type="scientific">Ustilaginoidea virens</name>
    <name type="common">Rice false smut fungus</name>
    <name type="synonym">Villosiclava virens</name>
    <dbReference type="NCBI Taxonomy" id="1159556"/>
    <lineage>
        <taxon>Eukaryota</taxon>
        <taxon>Fungi</taxon>
        <taxon>Dikarya</taxon>
        <taxon>Ascomycota</taxon>
        <taxon>Pezizomycotina</taxon>
        <taxon>Sordariomycetes</taxon>
        <taxon>Hypocreomycetidae</taxon>
        <taxon>Hypocreales</taxon>
        <taxon>Clavicipitaceae</taxon>
        <taxon>Ustilaginoidea</taxon>
    </lineage>
</organism>
<evidence type="ECO:0000256" key="12">
    <source>
        <dbReference type="ARBA" id="ARBA00052293"/>
    </source>
</evidence>
<evidence type="ECO:0000256" key="5">
    <source>
        <dbReference type="ARBA" id="ARBA00022723"/>
    </source>
</evidence>
<evidence type="ECO:0000256" key="11">
    <source>
        <dbReference type="ARBA" id="ARBA00050886"/>
    </source>
</evidence>
<dbReference type="GO" id="GO:0008466">
    <property type="term" value="F:glycogenin glucosyltransferase activity"/>
    <property type="evidence" value="ECO:0007669"/>
    <property type="project" value="UniProtKB-EC"/>
</dbReference>
<comment type="function">
    <text evidence="13">Self-glucosylating initiator of glycogen synthesis. It catalyzes the formation of a short alpha (1,4)-glucosyl chain covalently attached via a glucose 1-O-tyrosyl linkage to internal tyrosine residues and these chains act as primers for the elongation reaction catalyzed by glycogen synthase.</text>
</comment>
<dbReference type="Pfam" id="PF01501">
    <property type="entry name" value="Glyco_transf_8"/>
    <property type="match status" value="1"/>
</dbReference>
<dbReference type="GO" id="GO:0046872">
    <property type="term" value="F:metal ion binding"/>
    <property type="evidence" value="ECO:0007669"/>
    <property type="project" value="UniProtKB-KW"/>
</dbReference>
<gene>
    <name evidence="15" type="ORF">UV8b_03644</name>
</gene>
<evidence type="ECO:0000256" key="7">
    <source>
        <dbReference type="ARBA" id="ARBA00023180"/>
    </source>
</evidence>
<dbReference type="InterPro" id="IPR050587">
    <property type="entry name" value="GNT1/Glycosyltrans_8"/>
</dbReference>
<keyword evidence="16" id="KW-1185">Reference proteome</keyword>
<dbReference type="PANTHER" id="PTHR11183">
    <property type="entry name" value="GLYCOGENIN SUBFAMILY MEMBER"/>
    <property type="match status" value="1"/>
</dbReference>
<dbReference type="Proteomes" id="UP000027002">
    <property type="component" value="Chromosome 3"/>
</dbReference>
<feature type="region of interest" description="Disordered" evidence="14">
    <location>
        <begin position="518"/>
        <end position="580"/>
    </location>
</feature>
<keyword evidence="5" id="KW-0479">Metal-binding</keyword>
<dbReference type="RefSeq" id="XP_042997076.1">
    <property type="nucleotide sequence ID" value="XM_043141142.1"/>
</dbReference>
<feature type="region of interest" description="Disordered" evidence="14">
    <location>
        <begin position="613"/>
        <end position="687"/>
    </location>
</feature>
<evidence type="ECO:0000256" key="6">
    <source>
        <dbReference type="ARBA" id="ARBA00023056"/>
    </source>
</evidence>
<evidence type="ECO:0000256" key="1">
    <source>
        <dbReference type="ARBA" id="ARBA00001936"/>
    </source>
</evidence>
<dbReference type="Gene3D" id="3.90.550.10">
    <property type="entry name" value="Spore Coat Polysaccharide Biosynthesis Protein SpsA, Chain A"/>
    <property type="match status" value="1"/>
</dbReference>
<evidence type="ECO:0000256" key="8">
    <source>
        <dbReference type="ARBA" id="ARBA00023211"/>
    </source>
</evidence>
<dbReference type="OrthoDB" id="2014201at2759"/>
<evidence type="ECO:0000256" key="3">
    <source>
        <dbReference type="ARBA" id="ARBA00022490"/>
    </source>
</evidence>
<comment type="cofactor">
    <cofactor evidence="1">
        <name>Mn(2+)</name>
        <dbReference type="ChEBI" id="CHEBI:29035"/>
    </cofactor>
</comment>
<dbReference type="InterPro" id="IPR029044">
    <property type="entry name" value="Nucleotide-diphossugar_trans"/>
</dbReference>
<evidence type="ECO:0000256" key="13">
    <source>
        <dbReference type="ARBA" id="ARBA00057883"/>
    </source>
</evidence>
<dbReference type="EMBL" id="CP072755">
    <property type="protein sequence ID" value="QUC19403.1"/>
    <property type="molecule type" value="Genomic_DNA"/>
</dbReference>
<reference evidence="15" key="1">
    <citation type="submission" date="2020-03" db="EMBL/GenBank/DDBJ databases">
        <title>A mixture of massive structural variations and highly conserved coding sequences in Ustilaginoidea virens genome.</title>
        <authorList>
            <person name="Zhang K."/>
            <person name="Zhao Z."/>
            <person name="Zhang Z."/>
            <person name="Li Y."/>
            <person name="Hsiang T."/>
            <person name="Sun W."/>
        </authorList>
    </citation>
    <scope>NUCLEOTIDE SEQUENCE</scope>
    <source>
        <strain evidence="15">UV-8b</strain>
    </source>
</reference>
<comment type="subcellular location">
    <subcellularLocation>
        <location evidence="2">Cytoplasm</location>
    </subcellularLocation>
</comment>